<dbReference type="KEGG" id="ptrr:90957347"/>
<accession>A0A2W1D8A6</accession>
<dbReference type="AlphaFoldDB" id="A0A2W1D8A6"/>
<dbReference type="RefSeq" id="XP_065960753.1">
    <property type="nucleotide sequence ID" value="XM_066108761.1"/>
</dbReference>
<feature type="compositionally biased region" description="Basic and acidic residues" evidence="1">
    <location>
        <begin position="125"/>
        <end position="134"/>
    </location>
</feature>
<feature type="region of interest" description="Disordered" evidence="1">
    <location>
        <begin position="94"/>
        <end position="158"/>
    </location>
</feature>
<reference evidence="2" key="1">
    <citation type="journal article" date="2018" name="BMC Genomics">
        <title>Comparative genomics of the wheat fungal pathogen Pyrenophora tritici-repentis reveals chromosomal variations and genome plasticity.</title>
        <authorList>
            <person name="Moolhuijzen P."/>
            <person name="See P.T."/>
            <person name="Hane J.K."/>
            <person name="Shi G."/>
            <person name="Liu Z."/>
            <person name="Oliver R.P."/>
            <person name="Moffat C.S."/>
        </authorList>
    </citation>
    <scope>NUCLEOTIDE SEQUENCE [LARGE SCALE GENOMIC DNA]</scope>
    <source>
        <strain evidence="2">M4</strain>
    </source>
</reference>
<feature type="compositionally biased region" description="Polar residues" evidence="1">
    <location>
        <begin position="31"/>
        <end position="46"/>
    </location>
</feature>
<feature type="compositionally biased region" description="Polar residues" evidence="1">
    <location>
        <begin position="327"/>
        <end position="365"/>
    </location>
</feature>
<evidence type="ECO:0000313" key="3">
    <source>
        <dbReference type="Proteomes" id="UP000245464"/>
    </source>
</evidence>
<evidence type="ECO:0000256" key="1">
    <source>
        <dbReference type="SAM" id="MobiDB-lite"/>
    </source>
</evidence>
<feature type="compositionally biased region" description="Polar residues" evidence="1">
    <location>
        <begin position="373"/>
        <end position="387"/>
    </location>
</feature>
<gene>
    <name evidence="2" type="ORF">PtrM4_126480</name>
</gene>
<name>A0A2W1D8A6_9PLEO</name>
<comment type="caution">
    <text evidence="2">The sequence shown here is derived from an EMBL/GenBank/DDBJ whole genome shotgun (WGS) entry which is preliminary data.</text>
</comment>
<proteinExistence type="predicted"/>
<feature type="compositionally biased region" description="Low complexity" evidence="1">
    <location>
        <begin position="309"/>
        <end position="318"/>
    </location>
</feature>
<evidence type="ECO:0000313" key="2">
    <source>
        <dbReference type="EMBL" id="KAF7568035.1"/>
    </source>
</evidence>
<feature type="compositionally biased region" description="Polar residues" evidence="1">
    <location>
        <begin position="112"/>
        <end position="121"/>
    </location>
</feature>
<dbReference type="GeneID" id="90957347"/>
<sequence length="418" mass="45662">MPQLVDPATFAGYPIARSSQDAKPQTEAPKPNNSQPEAMPSDNSTPKEYVGYYVADQPVRSLQEYAVPAIPSFSELAQRRRRVSPEITQPLLNTALRRVTRSPSPLGGHMRSYSTGVTQPNDAAAEQRKSRIDSVRPPVENGPVIANGSFPSQPRHRSDTVDVVPQEMSPQGPLMYTADQQAMHQIQQVQARQQMLLQEMQRQKMVEAMGPPIVNGSINGVPETNGLTRVPSEGQSFPVLGDGWVNYDAMNGHHSDRAEDISPTRTVPQWGAPAYTNGLPLLETSNTQRAHPQEIKSATIPLLSPVFETRTPSPTTNRSSDHGKLVNGNNAHKTQTKPLTRQRGASLTSGTNGNKENRGQQQKSGHGTEKTNKSNTSASPNSWQQQTTRKKGKNKKPRAMDQKMGEPLPANAADRKGG</sequence>
<organism evidence="2 3">
    <name type="scientific">Pyrenophora tritici-repentis</name>
    <dbReference type="NCBI Taxonomy" id="45151"/>
    <lineage>
        <taxon>Eukaryota</taxon>
        <taxon>Fungi</taxon>
        <taxon>Dikarya</taxon>
        <taxon>Ascomycota</taxon>
        <taxon>Pezizomycotina</taxon>
        <taxon>Dothideomycetes</taxon>
        <taxon>Pleosporomycetidae</taxon>
        <taxon>Pleosporales</taxon>
        <taxon>Pleosporineae</taxon>
        <taxon>Pleosporaceae</taxon>
        <taxon>Pyrenophora</taxon>
    </lineage>
</organism>
<feature type="region of interest" description="Disordered" evidence="1">
    <location>
        <begin position="1"/>
        <end position="50"/>
    </location>
</feature>
<feature type="region of interest" description="Disordered" evidence="1">
    <location>
        <begin position="288"/>
        <end position="418"/>
    </location>
</feature>
<feature type="compositionally biased region" description="Basic residues" evidence="1">
    <location>
        <begin position="388"/>
        <end position="397"/>
    </location>
</feature>
<dbReference type="EMBL" id="NQIK02000007">
    <property type="protein sequence ID" value="KAF7568035.1"/>
    <property type="molecule type" value="Genomic_DNA"/>
</dbReference>
<protein>
    <submittedName>
        <fullName evidence="2">Uncharacterized protein</fullName>
    </submittedName>
</protein>
<dbReference type="Proteomes" id="UP000245464">
    <property type="component" value="Chromosome 7"/>
</dbReference>